<evidence type="ECO:0000256" key="1">
    <source>
        <dbReference type="SAM" id="MobiDB-lite"/>
    </source>
</evidence>
<sequence length="90" mass="9882">MTERKVPLQGRLVLAQFMLCVCCPGLFQVTKISRPFAPPQPRNALLHLFKQDEGKTAASKQPIARAHMIDAQSMPTKPGIEAKSDPNAVN</sequence>
<reference evidence="2" key="1">
    <citation type="journal article" date="2020" name="Stud. Mycol.">
        <title>101 Dothideomycetes genomes: a test case for predicting lifestyles and emergence of pathogens.</title>
        <authorList>
            <person name="Haridas S."/>
            <person name="Albert R."/>
            <person name="Binder M."/>
            <person name="Bloem J."/>
            <person name="Labutti K."/>
            <person name="Salamov A."/>
            <person name="Andreopoulos B."/>
            <person name="Baker S."/>
            <person name="Barry K."/>
            <person name="Bills G."/>
            <person name="Bluhm B."/>
            <person name="Cannon C."/>
            <person name="Castanera R."/>
            <person name="Culley D."/>
            <person name="Daum C."/>
            <person name="Ezra D."/>
            <person name="Gonzalez J."/>
            <person name="Henrissat B."/>
            <person name="Kuo A."/>
            <person name="Liang C."/>
            <person name="Lipzen A."/>
            <person name="Lutzoni F."/>
            <person name="Magnuson J."/>
            <person name="Mondo S."/>
            <person name="Nolan M."/>
            <person name="Ohm R."/>
            <person name="Pangilinan J."/>
            <person name="Park H.-J."/>
            <person name="Ramirez L."/>
            <person name="Alfaro M."/>
            <person name="Sun H."/>
            <person name="Tritt A."/>
            <person name="Yoshinaga Y."/>
            <person name="Zwiers L.-H."/>
            <person name="Turgeon B."/>
            <person name="Goodwin S."/>
            <person name="Spatafora J."/>
            <person name="Crous P."/>
            <person name="Grigoriev I."/>
        </authorList>
    </citation>
    <scope>NUCLEOTIDE SEQUENCE</scope>
    <source>
        <strain evidence="2">CBS 279.74</strain>
    </source>
</reference>
<keyword evidence="3" id="KW-1185">Reference proteome</keyword>
<feature type="region of interest" description="Disordered" evidence="1">
    <location>
        <begin position="69"/>
        <end position="90"/>
    </location>
</feature>
<protein>
    <submittedName>
        <fullName evidence="2">Uncharacterized protein</fullName>
    </submittedName>
</protein>
<evidence type="ECO:0000313" key="3">
    <source>
        <dbReference type="Proteomes" id="UP000799428"/>
    </source>
</evidence>
<evidence type="ECO:0000313" key="2">
    <source>
        <dbReference type="EMBL" id="KAF2704491.1"/>
    </source>
</evidence>
<dbReference type="Proteomes" id="UP000799428">
    <property type="component" value="Unassembled WGS sequence"/>
</dbReference>
<accession>A0A6G1JW97</accession>
<name>A0A6G1JW97_9PLEO</name>
<organism evidence="2 3">
    <name type="scientific">Pleomassaria siparia CBS 279.74</name>
    <dbReference type="NCBI Taxonomy" id="1314801"/>
    <lineage>
        <taxon>Eukaryota</taxon>
        <taxon>Fungi</taxon>
        <taxon>Dikarya</taxon>
        <taxon>Ascomycota</taxon>
        <taxon>Pezizomycotina</taxon>
        <taxon>Dothideomycetes</taxon>
        <taxon>Pleosporomycetidae</taxon>
        <taxon>Pleosporales</taxon>
        <taxon>Pleomassariaceae</taxon>
        <taxon>Pleomassaria</taxon>
    </lineage>
</organism>
<dbReference type="EMBL" id="MU005782">
    <property type="protein sequence ID" value="KAF2704491.1"/>
    <property type="molecule type" value="Genomic_DNA"/>
</dbReference>
<gene>
    <name evidence="2" type="ORF">K504DRAFT_117454</name>
</gene>
<dbReference type="AlphaFoldDB" id="A0A6G1JW97"/>
<proteinExistence type="predicted"/>